<dbReference type="InterPro" id="IPR002347">
    <property type="entry name" value="SDR_fam"/>
</dbReference>
<dbReference type="PANTHER" id="PTHR24320:SF148">
    <property type="entry name" value="NAD(P)-BINDING ROSSMANN-FOLD SUPERFAMILY PROTEIN"/>
    <property type="match status" value="1"/>
</dbReference>
<keyword evidence="2" id="KW-0560">Oxidoreductase</keyword>
<evidence type="ECO:0000256" key="1">
    <source>
        <dbReference type="ARBA" id="ARBA00006484"/>
    </source>
</evidence>
<evidence type="ECO:0000256" key="2">
    <source>
        <dbReference type="ARBA" id="ARBA00023002"/>
    </source>
</evidence>
<protein>
    <submittedName>
        <fullName evidence="3">SDR family NAD(P)-dependent oxidoreductase</fullName>
    </submittedName>
</protein>
<comment type="caution">
    <text evidence="3">The sequence shown here is derived from an EMBL/GenBank/DDBJ whole genome shotgun (WGS) entry which is preliminary data.</text>
</comment>
<evidence type="ECO:0000313" key="4">
    <source>
        <dbReference type="Proteomes" id="UP001338137"/>
    </source>
</evidence>
<gene>
    <name evidence="3" type="ORF">P4I72_25285</name>
</gene>
<dbReference type="SUPFAM" id="SSF51735">
    <property type="entry name" value="NAD(P)-binding Rossmann-fold domains"/>
    <property type="match status" value="1"/>
</dbReference>
<dbReference type="RefSeq" id="WP_326074481.1">
    <property type="nucleotide sequence ID" value="NZ_JARLKY010000068.1"/>
</dbReference>
<dbReference type="Pfam" id="PF00106">
    <property type="entry name" value="adh_short"/>
    <property type="match status" value="1"/>
</dbReference>
<dbReference type="Gene3D" id="3.40.50.720">
    <property type="entry name" value="NAD(P)-binding Rossmann-like Domain"/>
    <property type="match status" value="1"/>
</dbReference>
<reference evidence="3 4" key="1">
    <citation type="submission" date="2023-03" db="EMBL/GenBank/DDBJ databases">
        <title>Bacillus Genome Sequencing.</title>
        <authorList>
            <person name="Dunlap C."/>
        </authorList>
    </citation>
    <scope>NUCLEOTIDE SEQUENCE [LARGE SCALE GENOMIC DNA]</scope>
    <source>
        <strain evidence="3 4">BD-533</strain>
    </source>
</reference>
<comment type="similarity">
    <text evidence="1">Belongs to the short-chain dehydrogenases/reductases (SDR) family.</text>
</comment>
<dbReference type="InterPro" id="IPR036291">
    <property type="entry name" value="NAD(P)-bd_dom_sf"/>
</dbReference>
<accession>A0ABU6G8C5</accession>
<evidence type="ECO:0000313" key="3">
    <source>
        <dbReference type="EMBL" id="MEC0230451.1"/>
    </source>
</evidence>
<dbReference type="EMBL" id="JARLKY010000068">
    <property type="protein sequence ID" value="MEC0230451.1"/>
    <property type="molecule type" value="Genomic_DNA"/>
</dbReference>
<keyword evidence="4" id="KW-1185">Reference proteome</keyword>
<name>A0ABU6G8C5_9BACL</name>
<organism evidence="3 4">
    <name type="scientific">Paenibacillus alba</name>
    <dbReference type="NCBI Taxonomy" id="1197127"/>
    <lineage>
        <taxon>Bacteria</taxon>
        <taxon>Bacillati</taxon>
        <taxon>Bacillota</taxon>
        <taxon>Bacilli</taxon>
        <taxon>Bacillales</taxon>
        <taxon>Paenibacillaceae</taxon>
        <taxon>Paenibacillus</taxon>
    </lineage>
</organism>
<dbReference type="PRINTS" id="PR00081">
    <property type="entry name" value="GDHRDH"/>
</dbReference>
<dbReference type="Proteomes" id="UP001338137">
    <property type="component" value="Unassembled WGS sequence"/>
</dbReference>
<dbReference type="PANTHER" id="PTHR24320">
    <property type="entry name" value="RETINOL DEHYDROGENASE"/>
    <property type="match status" value="1"/>
</dbReference>
<sequence>MKKKATKTVIITGGNTGLGFEAAKVIAGASKDWHVVIASRSQNKGDQAAQDLIQTTQNPNVSAMVLDLSSISSVKQFADLFSKAGLPPLHVIVCNAGTQFAQGTQMTADGIEATFGVNHLGHFMLVRLLLNHLQENGRIVVVSSDTHDFSKKSGMPAPRYASPTILADPVESDRLLGNLTDLAKGQVRYTTSKLCNLYFAYELSRQIQQSKRSISVAAFNPGMMPGKGSALTRDYNPLLRFMWNNIMPLLRFVRSSVRTTKQSGNDLANLVLRGSVQSGTYWDGPKEIASSEESYNKEHALELWKWSSEKLNLKLQV</sequence>
<proteinExistence type="inferred from homology"/>